<dbReference type="Gene3D" id="3.60.15.10">
    <property type="entry name" value="Ribonuclease Z/Hydroxyacylglutathione hydrolase-like"/>
    <property type="match status" value="1"/>
</dbReference>
<proteinExistence type="predicted"/>
<dbReference type="AlphaFoldDB" id="A0A9E7UAP9"/>
<keyword evidence="2" id="KW-1185">Reference proteome</keyword>
<dbReference type="PANTHER" id="PTHR43546:SF3">
    <property type="entry name" value="UPF0173 METAL-DEPENDENT HYDROLASE MJ1163"/>
    <property type="match status" value="1"/>
</dbReference>
<gene>
    <name evidence="1" type="ORF">N0B31_20400</name>
</gene>
<dbReference type="InterPro" id="IPR050114">
    <property type="entry name" value="UPF0173_UPF0282_UlaG_hydrolase"/>
</dbReference>
<dbReference type="KEGG" id="ssai:N0B31_20400"/>
<sequence>MDLTWYGHGTWHVELGGRTFLVDPYFDPAYTDAVPADLDPDYVLLTHAHRTRRHDLDAFSEATVVANTELVNFLPTAHDLGPLHPLNLGGILDADGAYVLMVGAEHAHGLRRSSYLAPDLAYEPNEINVGPAVGYVFTDTEPTHTRPVDASTFYYTGETQLRSEMRDVVGAYLRPDVVATPIAEVPGMEGRSTMGPWQAAIAVDWLAPAVVLPMVAPSEDASRARFEAELAALGCDSASVFLAPGETFSA</sequence>
<dbReference type="Proteomes" id="UP001057580">
    <property type="component" value="Chromosome"/>
</dbReference>
<organism evidence="1 2">
    <name type="scientific">Salinirubellus salinus</name>
    <dbReference type="NCBI Taxonomy" id="1364945"/>
    <lineage>
        <taxon>Archaea</taxon>
        <taxon>Methanobacteriati</taxon>
        <taxon>Methanobacteriota</taxon>
        <taxon>Stenosarchaea group</taxon>
        <taxon>Halobacteria</taxon>
        <taxon>Halobacteriales</taxon>
        <taxon>Natronomonadaceae</taxon>
        <taxon>Salinirubellus</taxon>
    </lineage>
</organism>
<dbReference type="PANTHER" id="PTHR43546">
    <property type="entry name" value="UPF0173 METAL-DEPENDENT HYDROLASE MJ1163-RELATED"/>
    <property type="match status" value="1"/>
</dbReference>
<name>A0A9E7UAP9_9EURY</name>
<evidence type="ECO:0000313" key="1">
    <source>
        <dbReference type="EMBL" id="UWM54468.1"/>
    </source>
</evidence>
<dbReference type="GeneID" id="74944836"/>
<reference evidence="1" key="1">
    <citation type="submission" date="2022-09" db="EMBL/GenBank/DDBJ databases">
        <title>Diverse halophilic archaea isolated from saline environments.</title>
        <authorList>
            <person name="Cui H.-L."/>
        </authorList>
    </citation>
    <scope>NUCLEOTIDE SEQUENCE</scope>
    <source>
        <strain evidence="1">ZS-35-S2</strain>
    </source>
</reference>
<dbReference type="RefSeq" id="WP_260593488.1">
    <property type="nucleotide sequence ID" value="NZ_CP104003.1"/>
</dbReference>
<evidence type="ECO:0000313" key="2">
    <source>
        <dbReference type="Proteomes" id="UP001057580"/>
    </source>
</evidence>
<dbReference type="Pfam" id="PF13483">
    <property type="entry name" value="Lactamase_B_3"/>
    <property type="match status" value="1"/>
</dbReference>
<protein>
    <submittedName>
        <fullName evidence="1">MBL fold metallo-hydrolase</fullName>
    </submittedName>
</protein>
<dbReference type="EMBL" id="CP104003">
    <property type="protein sequence ID" value="UWM54468.1"/>
    <property type="molecule type" value="Genomic_DNA"/>
</dbReference>
<dbReference type="InterPro" id="IPR036866">
    <property type="entry name" value="RibonucZ/Hydroxyglut_hydro"/>
</dbReference>
<dbReference type="SUPFAM" id="SSF56281">
    <property type="entry name" value="Metallo-hydrolase/oxidoreductase"/>
    <property type="match status" value="1"/>
</dbReference>
<accession>A0A9E7UAP9</accession>